<dbReference type="EMBL" id="CP025066">
    <property type="protein sequence ID" value="AUX09927.1"/>
    <property type="molecule type" value="Genomic_DNA"/>
</dbReference>
<dbReference type="SUPFAM" id="SSF55874">
    <property type="entry name" value="ATPase domain of HSP90 chaperone/DNA topoisomerase II/histidine kinase"/>
    <property type="match status" value="1"/>
</dbReference>
<dbReference type="RefSeq" id="WP_119819303.1">
    <property type="nucleotide sequence ID" value="NZ_CP025066.1"/>
</dbReference>
<sequence length="533" mass="60177">MATSDDIETGQLGVDQERILEELIFSQAESLVDGVRELIQNGIDAPGSEEVTVSITPERTMVEDDGEGMDLTEARIRKFLTQLGKSTKRDDPEAIGMFGIGFGQALAKGRVTAQSGTTVVEFDANEWFREYRLYDVDDAVDGFRVEIDHYDDEVPDPDSTTWDDYVDDLAERFQFMELVHDVEVIVNGERVSDRVPEDEMYGVDYVHEDDLAYVALREKGISDWIKVYSAGLKVTSNRGHGVKGYVITKQNLDLNTARNEIRSGCDTWETVRDTLDDARAAVFREYDPEQLTDAGRAGVARLIGKGYSEFEGAPVLKDGDGEYVSYATVRDSDEMIWSTTDSPWAGKLATRGETVILKDDPAGREIRQAADRSEEIELPDSKDEKATARALGVFRGYEQLDDDEGQEKVSTQKMAIARVLAHKMGLNREIRYGVDDQCRAWTDGEDAIWLTDSAWSKSYWEGWVFQLWRVIAHEAAHNESSEGHPDHGEQFCRNLRDRMDSHEPAYLELVEEIRDEGINATVRQYRHVHGLDV</sequence>
<protein>
    <submittedName>
        <fullName evidence="1">Uncharacterized protein</fullName>
    </submittedName>
</protein>
<dbReference type="OrthoDB" id="160405at2157"/>
<dbReference type="Pfam" id="PF13589">
    <property type="entry name" value="HATPase_c_3"/>
    <property type="match status" value="1"/>
</dbReference>
<dbReference type="InterPro" id="IPR036890">
    <property type="entry name" value="HATPase_C_sf"/>
</dbReference>
<dbReference type="KEGG" id="hdf:AArcSl_2304"/>
<keyword evidence="2" id="KW-1185">Reference proteome</keyword>
<name>A0A343TLF5_9EURY</name>
<dbReference type="GeneID" id="37878659"/>
<dbReference type="Gene3D" id="3.30.565.10">
    <property type="entry name" value="Histidine kinase-like ATPase, C-terminal domain"/>
    <property type="match status" value="1"/>
</dbReference>
<dbReference type="AlphaFoldDB" id="A0A343TLF5"/>
<proteinExistence type="predicted"/>
<evidence type="ECO:0000313" key="2">
    <source>
        <dbReference type="Proteomes" id="UP000263012"/>
    </source>
</evidence>
<organism evidence="1 2">
    <name type="scientific">Halalkaliarchaeum desulfuricum</name>
    <dbReference type="NCBI Taxonomy" id="2055893"/>
    <lineage>
        <taxon>Archaea</taxon>
        <taxon>Methanobacteriati</taxon>
        <taxon>Methanobacteriota</taxon>
        <taxon>Stenosarchaea group</taxon>
        <taxon>Halobacteria</taxon>
        <taxon>Halobacteriales</taxon>
        <taxon>Haloferacaceae</taxon>
        <taxon>Halalkaliarchaeum</taxon>
    </lineage>
</organism>
<evidence type="ECO:0000313" key="1">
    <source>
        <dbReference type="EMBL" id="AUX09927.1"/>
    </source>
</evidence>
<gene>
    <name evidence="1" type="ORF">AArcSl_2304</name>
</gene>
<reference evidence="2" key="1">
    <citation type="submission" date="2017-11" db="EMBL/GenBank/DDBJ databases">
        <title>Phenotypic and genomic properties of facultatively anaerobic sulfur-reducing natronoarchaea from hypersaline soda lakes.</title>
        <authorList>
            <person name="Sorokin D.Y."/>
            <person name="Kublanov I.V."/>
            <person name="Roman P."/>
            <person name="Sinninghe Damste J.S."/>
            <person name="Golyshin P.N."/>
            <person name="Rojo D."/>
            <person name="Ciordia S."/>
            <person name="Mena M.D.C."/>
            <person name="Ferrer M."/>
            <person name="Messina E."/>
            <person name="Smedile F."/>
            <person name="La Spada G."/>
            <person name="La Cono V."/>
            <person name="Yakimov M.M."/>
        </authorList>
    </citation>
    <scope>NUCLEOTIDE SEQUENCE [LARGE SCALE GENOMIC DNA]</scope>
    <source>
        <strain evidence="2">AArc-Sl</strain>
    </source>
</reference>
<dbReference type="Proteomes" id="UP000263012">
    <property type="component" value="Chromosome"/>
</dbReference>
<accession>A0A343TLF5</accession>